<evidence type="ECO:0008006" key="3">
    <source>
        <dbReference type="Google" id="ProtNLM"/>
    </source>
</evidence>
<evidence type="ECO:0000313" key="2">
    <source>
        <dbReference type="Proteomes" id="UP001057520"/>
    </source>
</evidence>
<sequence length="186" mass="20068">MVVRSLFTLALLVMLAGCDQRPAKTEPEAKAHPVRYDRAADGAPRCAAGERRVYSCAFKQKTVSVCATDRTVTYRYGAANKTDLTIVSDGADGKAHATSIRGPGRGGFQTSLRFSNQGYEYIVYSAIGGADTEVAGRRWSGLVVMKGGDQVSNQECPTAGPGQRFTLDTAPSFIPDETNPEFEAWY</sequence>
<keyword evidence="2" id="KW-1185">Reference proteome</keyword>
<gene>
    <name evidence="1" type="ORF">MZV50_05380</name>
</gene>
<reference evidence="1 2" key="1">
    <citation type="submission" date="2022-04" db="EMBL/GenBank/DDBJ databases">
        <title>Genome sequence of soybean root-associated Caulobacter segnis RL271.</title>
        <authorList>
            <person name="Longley R."/>
            <person name="Bonito G."/>
            <person name="Trigodet F."/>
            <person name="Crosson S."/>
            <person name="Fiebig A."/>
        </authorList>
    </citation>
    <scope>NUCLEOTIDE SEQUENCE [LARGE SCALE GENOMIC DNA]</scope>
    <source>
        <strain evidence="1 2">RL271</strain>
    </source>
</reference>
<dbReference type="Proteomes" id="UP001057520">
    <property type="component" value="Chromosome"/>
</dbReference>
<evidence type="ECO:0000313" key="1">
    <source>
        <dbReference type="EMBL" id="USQ96996.1"/>
    </source>
</evidence>
<dbReference type="PROSITE" id="PS51257">
    <property type="entry name" value="PROKAR_LIPOPROTEIN"/>
    <property type="match status" value="1"/>
</dbReference>
<protein>
    <recommendedName>
        <fullName evidence="3">Lipoprotein</fullName>
    </recommendedName>
</protein>
<accession>A0ABY4ZYK1</accession>
<name>A0ABY4ZYK1_9CAUL</name>
<dbReference type="EMBL" id="CP096040">
    <property type="protein sequence ID" value="USQ96996.1"/>
    <property type="molecule type" value="Genomic_DNA"/>
</dbReference>
<organism evidence="1 2">
    <name type="scientific">Caulobacter segnis</name>
    <dbReference type="NCBI Taxonomy" id="88688"/>
    <lineage>
        <taxon>Bacteria</taxon>
        <taxon>Pseudomonadati</taxon>
        <taxon>Pseudomonadota</taxon>
        <taxon>Alphaproteobacteria</taxon>
        <taxon>Caulobacterales</taxon>
        <taxon>Caulobacteraceae</taxon>
        <taxon>Caulobacter</taxon>
    </lineage>
</organism>
<proteinExistence type="predicted"/>